<dbReference type="CDD" id="cd06257">
    <property type="entry name" value="DnaJ"/>
    <property type="match status" value="1"/>
</dbReference>
<dbReference type="GO" id="GO:0005783">
    <property type="term" value="C:endoplasmic reticulum"/>
    <property type="evidence" value="ECO:0007669"/>
    <property type="project" value="TreeGrafter"/>
</dbReference>
<dbReference type="Ensembl" id="ENSACOT00000014623.1">
    <property type="protein sequence ID" value="ENSACOP00000014124.1"/>
    <property type="gene ID" value="ENSACOG00000009833.1"/>
</dbReference>
<dbReference type="Pfam" id="PF00226">
    <property type="entry name" value="DnaJ"/>
    <property type="match status" value="1"/>
</dbReference>
<evidence type="ECO:0000313" key="8">
    <source>
        <dbReference type="Proteomes" id="UP000694522"/>
    </source>
</evidence>
<protein>
    <recommendedName>
        <fullName evidence="1">DnaJ homolog subfamily B member 11</fullName>
    </recommendedName>
    <alternativeName>
        <fullName evidence="3">ER-associated DNAJ</fullName>
    </alternativeName>
    <alternativeName>
        <fullName evidence="4">ER-associated Hsp40 co-chaperone</fullName>
    </alternativeName>
    <alternativeName>
        <fullName evidence="2">Endoplasmic reticulum DNA J domain-containing protein 3</fullName>
    </alternativeName>
</protein>
<keyword evidence="8" id="KW-1185">Reference proteome</keyword>
<dbReference type="GO" id="GO:0051787">
    <property type="term" value="F:misfolded protein binding"/>
    <property type="evidence" value="ECO:0007669"/>
    <property type="project" value="TreeGrafter"/>
</dbReference>
<evidence type="ECO:0000313" key="7">
    <source>
        <dbReference type="Ensembl" id="ENSACOP00000014124.1"/>
    </source>
</evidence>
<name>A0A8B9FS66_9PSIT</name>
<dbReference type="InterPro" id="IPR036869">
    <property type="entry name" value="J_dom_sf"/>
</dbReference>
<evidence type="ECO:0000259" key="6">
    <source>
        <dbReference type="PROSITE" id="PS50076"/>
    </source>
</evidence>
<evidence type="ECO:0000256" key="1">
    <source>
        <dbReference type="ARBA" id="ARBA00039611"/>
    </source>
</evidence>
<dbReference type="InterPro" id="IPR001623">
    <property type="entry name" value="DnaJ_domain"/>
</dbReference>
<dbReference type="PANTHER" id="PTHR44298:SF1">
    <property type="entry name" value="DNAJ HOMOLOG SUBFAMILY B MEMBER 11"/>
    <property type="match status" value="1"/>
</dbReference>
<dbReference type="InterPro" id="IPR051736">
    <property type="entry name" value="DnaJ-B11-like"/>
</dbReference>
<accession>A0A8B9FS66</accession>
<dbReference type="PROSITE" id="PS00636">
    <property type="entry name" value="DNAJ_1"/>
    <property type="match status" value="1"/>
</dbReference>
<dbReference type="SUPFAM" id="SSF46565">
    <property type="entry name" value="Chaperone J-domain"/>
    <property type="match status" value="1"/>
</dbReference>
<dbReference type="GO" id="GO:0051604">
    <property type="term" value="P:protein maturation"/>
    <property type="evidence" value="ECO:0007669"/>
    <property type="project" value="TreeGrafter"/>
</dbReference>
<comment type="function">
    <text evidence="5">As a co-chaperone for HSPA5 it is required for proper folding, trafficking or degradation of proteins. Binds directly to both unfolded proteins that are substrates for ERAD and nascent unfolded peptide chains, but dissociates from the HSPA5-unfolded protein complex before folding is completed. May help recruiting HSPA5 and other chaperones to the substrate. Stimulates HSPA5 ATPase activity. It is necessary for maturation and correct trafficking of PKD1.</text>
</comment>
<dbReference type="Gene3D" id="1.10.287.110">
    <property type="entry name" value="DnaJ domain"/>
    <property type="match status" value="1"/>
</dbReference>
<feature type="domain" description="J" evidence="6">
    <location>
        <begin position="7"/>
        <end position="71"/>
    </location>
</feature>
<dbReference type="InterPro" id="IPR018253">
    <property type="entry name" value="DnaJ_domain_CS"/>
</dbReference>
<reference evidence="7" key="2">
    <citation type="submission" date="2025-09" db="UniProtKB">
        <authorList>
            <consortium name="Ensembl"/>
        </authorList>
    </citation>
    <scope>IDENTIFICATION</scope>
</reference>
<dbReference type="PRINTS" id="PR00625">
    <property type="entry name" value="JDOMAIN"/>
</dbReference>
<proteinExistence type="predicted"/>
<dbReference type="PROSITE" id="PS50076">
    <property type="entry name" value="DNAJ_2"/>
    <property type="match status" value="1"/>
</dbReference>
<sequence>KVKKTLHFCKILGMSCSTSIKDIRKAYQKLVLQLHPDKNPDNSWGQKFQDLGAAYEVLSDEEKRKQYNAYHEKD</sequence>
<organism evidence="7 8">
    <name type="scientific">Amazona collaria</name>
    <name type="common">yellow-billed parrot</name>
    <dbReference type="NCBI Taxonomy" id="241587"/>
    <lineage>
        <taxon>Eukaryota</taxon>
        <taxon>Metazoa</taxon>
        <taxon>Chordata</taxon>
        <taxon>Craniata</taxon>
        <taxon>Vertebrata</taxon>
        <taxon>Euteleostomi</taxon>
        <taxon>Archelosauria</taxon>
        <taxon>Archosauria</taxon>
        <taxon>Dinosauria</taxon>
        <taxon>Saurischia</taxon>
        <taxon>Theropoda</taxon>
        <taxon>Coelurosauria</taxon>
        <taxon>Aves</taxon>
        <taxon>Neognathae</taxon>
        <taxon>Neoaves</taxon>
        <taxon>Telluraves</taxon>
        <taxon>Australaves</taxon>
        <taxon>Psittaciformes</taxon>
        <taxon>Psittacidae</taxon>
        <taxon>Amazona</taxon>
    </lineage>
</organism>
<evidence type="ECO:0000256" key="5">
    <source>
        <dbReference type="ARBA" id="ARBA00046194"/>
    </source>
</evidence>
<dbReference type="PANTHER" id="PTHR44298">
    <property type="entry name" value="DNAJ HOMOLOG SUBFAMILY B MEMBER 11"/>
    <property type="match status" value="1"/>
</dbReference>
<evidence type="ECO:0000256" key="4">
    <source>
        <dbReference type="ARBA" id="ARBA00042329"/>
    </source>
</evidence>
<dbReference type="SMART" id="SM00271">
    <property type="entry name" value="DnaJ"/>
    <property type="match status" value="1"/>
</dbReference>
<dbReference type="Proteomes" id="UP000694522">
    <property type="component" value="Unplaced"/>
</dbReference>
<dbReference type="AlphaFoldDB" id="A0A8B9FS66"/>
<reference evidence="7" key="1">
    <citation type="submission" date="2025-08" db="UniProtKB">
        <authorList>
            <consortium name="Ensembl"/>
        </authorList>
    </citation>
    <scope>IDENTIFICATION</scope>
</reference>
<dbReference type="GO" id="GO:0051082">
    <property type="term" value="F:unfolded protein binding"/>
    <property type="evidence" value="ECO:0007669"/>
    <property type="project" value="TreeGrafter"/>
</dbReference>
<evidence type="ECO:0000256" key="3">
    <source>
        <dbReference type="ARBA" id="ARBA00041948"/>
    </source>
</evidence>
<evidence type="ECO:0000256" key="2">
    <source>
        <dbReference type="ARBA" id="ARBA00041532"/>
    </source>
</evidence>